<organism evidence="2 3">
    <name type="scientific">Serratia liquefaciens</name>
    <dbReference type="NCBI Taxonomy" id="614"/>
    <lineage>
        <taxon>Bacteria</taxon>
        <taxon>Pseudomonadati</taxon>
        <taxon>Pseudomonadota</taxon>
        <taxon>Gammaproteobacteria</taxon>
        <taxon>Enterobacterales</taxon>
        <taxon>Yersiniaceae</taxon>
        <taxon>Serratia</taxon>
    </lineage>
</organism>
<proteinExistence type="predicted"/>
<dbReference type="CDD" id="cd06553">
    <property type="entry name" value="ASCH_Ef3133_like"/>
    <property type="match status" value="1"/>
</dbReference>
<dbReference type="EMBL" id="CP033893">
    <property type="protein sequence ID" value="QDL34778.1"/>
    <property type="molecule type" value="Genomic_DNA"/>
</dbReference>
<dbReference type="RefSeq" id="WP_130016914.1">
    <property type="nucleotide sequence ID" value="NZ_CP033893.1"/>
</dbReference>
<dbReference type="SUPFAM" id="SSF88697">
    <property type="entry name" value="PUA domain-like"/>
    <property type="match status" value="1"/>
</dbReference>
<dbReference type="SMART" id="SM01022">
    <property type="entry name" value="ASCH"/>
    <property type="match status" value="1"/>
</dbReference>
<dbReference type="Proteomes" id="UP000317572">
    <property type="component" value="Chromosome"/>
</dbReference>
<name>A0A515D2Y4_SERLI</name>
<dbReference type="AlphaFoldDB" id="A0A515D2Y4"/>
<evidence type="ECO:0000259" key="1">
    <source>
        <dbReference type="SMART" id="SM01022"/>
    </source>
</evidence>
<dbReference type="InterPro" id="IPR015947">
    <property type="entry name" value="PUA-like_sf"/>
</dbReference>
<evidence type="ECO:0000313" key="2">
    <source>
        <dbReference type="EMBL" id="QDL34778.1"/>
    </source>
</evidence>
<reference evidence="2 3" key="1">
    <citation type="submission" date="2018-11" db="EMBL/GenBank/DDBJ databases">
        <title>The first complete genome of Serratia liquefaciens isolated from metalophyte plant revel distinctness adaptive mechanisms in an extreme habitat.</title>
        <authorList>
            <person name="Caneschi W.L."/>
            <person name="Sanchez A.B."/>
            <person name="Felestrino E.B."/>
            <person name="Assis R.A.B."/>
            <person name="Lemes C.G.C."/>
            <person name="Cordeiro I.F."/>
            <person name="Fonseca N.P."/>
            <person name="Villa M."/>
            <person name="Vieira I.T."/>
            <person name="Moraes L.A."/>
            <person name="Kamino L.H.Y."/>
            <person name="do Carmo F."/>
            <person name="Garcia C.M."/>
            <person name="Almeida N.F."/>
            <person name="Silva R.S."/>
            <person name="Ferro J.A."/>
            <person name="Ferro M.I.T."/>
            <person name="Varani A.M."/>
            <person name="Ferreira R.M."/>
            <person name="dos Santos V.L."/>
            <person name="Silva U.C."/>
            <person name="Setubal J.C."/>
            <person name="Moreira L.M."/>
        </authorList>
    </citation>
    <scope>NUCLEOTIDE SEQUENCE [LARGE SCALE GENOMIC DNA]</scope>
    <source>
        <strain evidence="2 3">FG3</strain>
    </source>
</reference>
<protein>
    <submittedName>
        <fullName evidence="2">ASCH domain-containing protein</fullName>
    </submittedName>
</protein>
<gene>
    <name evidence="2" type="ORF">EGO53_24740</name>
</gene>
<feature type="domain" description="ASCH" evidence="1">
    <location>
        <begin position="16"/>
        <end position="132"/>
    </location>
</feature>
<dbReference type="InterPro" id="IPR009326">
    <property type="entry name" value="DUF984"/>
</dbReference>
<dbReference type="PIRSF" id="PIRSF021320">
    <property type="entry name" value="DUF984"/>
    <property type="match status" value="1"/>
</dbReference>
<dbReference type="PANTHER" id="PTHR39203">
    <property type="entry name" value="CYTOPLASMIC PROTEIN-RELATED"/>
    <property type="match status" value="1"/>
</dbReference>
<dbReference type="PANTHER" id="PTHR39203:SF1">
    <property type="entry name" value="CYTOPLASMIC PROTEIN"/>
    <property type="match status" value="1"/>
</dbReference>
<dbReference type="Pfam" id="PF04266">
    <property type="entry name" value="ASCH"/>
    <property type="match status" value="1"/>
</dbReference>
<accession>A0A515D2Y4</accession>
<sequence length="135" mass="15392">MTKAAILAKYPGASRWAFGDSPMLADELLQRVLEEQKTATCCSYLAYRQEQQPMLGDYNVVLDGRGEPACVIRILSLKLIRYCDVTAEMAAQEGEGDKSLAFWRQGHQDFFTREGTFSPQMWLVFQQFELVEVLQ</sequence>
<dbReference type="Gene3D" id="3.10.400.10">
    <property type="entry name" value="Sulfate adenylyltransferase"/>
    <property type="match status" value="1"/>
</dbReference>
<evidence type="ECO:0000313" key="3">
    <source>
        <dbReference type="Proteomes" id="UP000317572"/>
    </source>
</evidence>
<dbReference type="InterPro" id="IPR007374">
    <property type="entry name" value="ASCH_domain"/>
</dbReference>